<evidence type="ECO:0000256" key="7">
    <source>
        <dbReference type="SAM" id="Phobius"/>
    </source>
</evidence>
<name>A0ABX0VGA7_9ENTR</name>
<feature type="transmembrane region" description="Helical" evidence="7">
    <location>
        <begin position="196"/>
        <end position="214"/>
    </location>
</feature>
<feature type="transmembrane region" description="Helical" evidence="7">
    <location>
        <begin position="135"/>
        <end position="152"/>
    </location>
</feature>
<dbReference type="EMBL" id="SOYS01000001">
    <property type="protein sequence ID" value="NIY46203.1"/>
    <property type="molecule type" value="Genomic_DNA"/>
</dbReference>
<organism evidence="8 9">
    <name type="scientific">Cedecea colo</name>
    <dbReference type="NCBI Taxonomy" id="2552946"/>
    <lineage>
        <taxon>Bacteria</taxon>
        <taxon>Pseudomonadati</taxon>
        <taxon>Pseudomonadota</taxon>
        <taxon>Gammaproteobacteria</taxon>
        <taxon>Enterobacterales</taxon>
        <taxon>Enterobacteriaceae</taxon>
        <taxon>Cedecea</taxon>
    </lineage>
</organism>
<dbReference type="PANTHER" id="PTHR30250:SF11">
    <property type="entry name" value="O-ANTIGEN TRANSPORTER-RELATED"/>
    <property type="match status" value="1"/>
</dbReference>
<dbReference type="PANTHER" id="PTHR30250">
    <property type="entry name" value="PST FAMILY PREDICTED COLANIC ACID TRANSPORTER"/>
    <property type="match status" value="1"/>
</dbReference>
<keyword evidence="3 7" id="KW-0812">Transmembrane</keyword>
<dbReference type="InterPro" id="IPR050833">
    <property type="entry name" value="Poly_Biosynth_Transport"/>
</dbReference>
<reference evidence="8 9" key="1">
    <citation type="journal article" date="2020" name="Microorganisms">
        <title>Polyphasic Characterisation of Cedecea colo sp. nov., a New Enteric Bacterium Isolated from the Koala Hindgut.</title>
        <authorList>
            <person name="Boath J.M."/>
            <person name="Dakhal S."/>
            <person name="Van T.T.H."/>
            <person name="Moore R.J."/>
            <person name="Dekiwadia C."/>
            <person name="Macreadie I.G."/>
        </authorList>
    </citation>
    <scope>NUCLEOTIDE SEQUENCE [LARGE SCALE GENOMIC DNA]</scope>
    <source>
        <strain evidence="8 9">ZA</strain>
    </source>
</reference>
<keyword evidence="5 7" id="KW-0472">Membrane</keyword>
<evidence type="ECO:0000313" key="9">
    <source>
        <dbReference type="Proteomes" id="UP000697927"/>
    </source>
</evidence>
<gene>
    <name evidence="8" type="ORF">E2L00_01335</name>
</gene>
<feature type="transmembrane region" description="Helical" evidence="7">
    <location>
        <begin position="349"/>
        <end position="366"/>
    </location>
</feature>
<keyword evidence="9" id="KW-1185">Reference proteome</keyword>
<evidence type="ECO:0000256" key="6">
    <source>
        <dbReference type="ARBA" id="ARBA00049738"/>
    </source>
</evidence>
<comment type="caution">
    <text evidence="8">The sequence shown here is derived from an EMBL/GenBank/DDBJ whole genome shotgun (WGS) entry which is preliminary data.</text>
</comment>
<feature type="transmembrane region" description="Helical" evidence="7">
    <location>
        <begin position="158"/>
        <end position="184"/>
    </location>
</feature>
<feature type="transmembrane region" description="Helical" evidence="7">
    <location>
        <begin position="43"/>
        <end position="63"/>
    </location>
</feature>
<sequence length="412" mass="47288">MNLFKNTMLFSFERLFRTTLGFLISIMLTKAYGIEVYGEYAYYFAIVNILGVTFSLGLDDYFIKCAAEGHKLPKFLLHLRIKLSGIAFFLCCIILYRNQAKIDFWIIAFLSLTYIWNCFYLLLIVVDKANKHKAIIFLISIGLFFLCLKFFLLKFGFLLFILITFFETLVTTFFLYVNVNNIFVSNKYQLSAIIKIVKLSFPIGLSSLSVMLFYRLDQMIVEHFLGVKILGIYALSASMILAAGYLQSAYVTSMYSAIGYAKNNGCISSVRVALTKAYRGSIFIGILVYIIYIIIGKISIKLIFPEISSQLISILNVGMLSVLFSGLAAINSQYLFFYNYSNKRLWRTLICLAFNICWNLILIPIYGIEAAVWGYVCTQIIMGLLFNIFDKTTRELFFLQMKSLIIFRVTDK</sequence>
<evidence type="ECO:0000256" key="3">
    <source>
        <dbReference type="ARBA" id="ARBA00022692"/>
    </source>
</evidence>
<keyword evidence="2" id="KW-1003">Cell membrane</keyword>
<feature type="transmembrane region" description="Helical" evidence="7">
    <location>
        <begin position="312"/>
        <end position="337"/>
    </location>
</feature>
<evidence type="ECO:0000313" key="8">
    <source>
        <dbReference type="EMBL" id="NIY46203.1"/>
    </source>
</evidence>
<evidence type="ECO:0000256" key="5">
    <source>
        <dbReference type="ARBA" id="ARBA00023136"/>
    </source>
</evidence>
<dbReference type="Proteomes" id="UP000697927">
    <property type="component" value="Unassembled WGS sequence"/>
</dbReference>
<evidence type="ECO:0000256" key="1">
    <source>
        <dbReference type="ARBA" id="ARBA00004651"/>
    </source>
</evidence>
<feature type="transmembrane region" description="Helical" evidence="7">
    <location>
        <begin position="226"/>
        <end position="246"/>
    </location>
</feature>
<feature type="transmembrane region" description="Helical" evidence="7">
    <location>
        <begin position="75"/>
        <end position="96"/>
    </location>
</feature>
<feature type="transmembrane region" description="Helical" evidence="7">
    <location>
        <begin position="102"/>
        <end position="123"/>
    </location>
</feature>
<evidence type="ECO:0000256" key="2">
    <source>
        <dbReference type="ARBA" id="ARBA00022475"/>
    </source>
</evidence>
<comment type="subcellular location">
    <subcellularLocation>
        <location evidence="1">Cell membrane</location>
        <topology evidence="1">Multi-pass membrane protein</topology>
    </subcellularLocation>
</comment>
<proteinExistence type="predicted"/>
<feature type="transmembrane region" description="Helical" evidence="7">
    <location>
        <begin position="372"/>
        <end position="389"/>
    </location>
</feature>
<protein>
    <recommendedName>
        <fullName evidence="6">Putative O-antigen transporter</fullName>
    </recommendedName>
</protein>
<accession>A0ABX0VGA7</accession>
<keyword evidence="4 7" id="KW-1133">Transmembrane helix</keyword>
<evidence type="ECO:0000256" key="4">
    <source>
        <dbReference type="ARBA" id="ARBA00022989"/>
    </source>
</evidence>
<dbReference type="RefSeq" id="WP_167605954.1">
    <property type="nucleotide sequence ID" value="NZ_SOYS01000001.1"/>
</dbReference>
<feature type="transmembrane region" description="Helical" evidence="7">
    <location>
        <begin position="281"/>
        <end position="300"/>
    </location>
</feature>